<dbReference type="EMBL" id="JHEG02000001">
    <property type="protein sequence ID" value="KIE14003.1"/>
    <property type="molecule type" value="Genomic_DNA"/>
</dbReference>
<comment type="caution">
    <text evidence="3">The sequence shown here is derived from an EMBL/GenBank/DDBJ whole genome shotgun (WGS) entry which is preliminary data.</text>
</comment>
<evidence type="ECO:0000256" key="1">
    <source>
        <dbReference type="SAM" id="Phobius"/>
    </source>
</evidence>
<evidence type="ECO:0000313" key="3">
    <source>
        <dbReference type="EMBL" id="KIE14003.1"/>
    </source>
</evidence>
<accession>A0A0C1REI9</accession>
<keyword evidence="1" id="KW-0472">Membrane</keyword>
<sequence length="795" mass="89414">MRKLVVLKLDGDLEVGVRVTLEIGLEGFRPSTEITGQLPPNPDMATSLDQWQSTYGSLWKFTRIKAKKIVYDGSINQRREECDNLTSELRSLLNNWLLAESFRAVREKWLKHLMPEDEVRVLIRTASMQLKKLPWHLWELVDRDYPKAEVALSVPQSEQVAATLQAFSLRKKIRILAILGDSDGIDVTQDRHLLEKLPGAATTFLVKPQRQDINDELWKQPWNILFFAGHSKSEGDTGCIYINETDKLTIDELRYALKNAVANGLQLAIFNSCDGLGLARELQDLQIPQIIVMREPVPDLVAQKFLKYFLEVFSSGQSIYAAVRIARERLKGIEKEYPGATWLPVICEHPTVVPMTWSKSRWFFNTRQLRTLLLVSLLLTTGVLGISHQGAFQTSELFFYDRLMRSRPQEKQDSRLLIVTVTEDDLKLKEQQQGKGSLSEVALARLLEKLAQFQPRTIGLDIYRDEPSQSNQASLATRLKTDDKFFAICKVKDRTKDHPGISPPLGVPLERQGFSDTVPDSDGVLRRHLLAMQPADPTSPCTARYALNAQLAFYYLEKEGIFARYTPQGDLQLGKVVFKRLRSQSVSFGESPVGVLRFAQSHMGGYQHVDTAGYQILLNYRSSQGSPLEIAPKVTLTDVLRGKVNPEQVKDRIVLIGTTAPSFRDYSSTPYMTEQDFSQEIPGVILQAQMVSQIVSAVKDGRPLLLALPVWGEVLWVWGWSFVGGAIAWRSRSGRYLILGGGGAIGVLYTLCFILFCSGIWVPLVPSALVLVVTGGTVAVYFTLQQSQQQLIFKT</sequence>
<feature type="transmembrane region" description="Helical" evidence="1">
    <location>
        <begin position="736"/>
        <end position="761"/>
    </location>
</feature>
<name>A0A0C1REI9_9CYAN</name>
<keyword evidence="1" id="KW-1133">Transmembrane helix</keyword>
<feature type="domain" description="CHASE2" evidence="2">
    <location>
        <begin position="392"/>
        <end position="727"/>
    </location>
</feature>
<dbReference type="Pfam" id="PF12770">
    <property type="entry name" value="CHAT"/>
    <property type="match status" value="1"/>
</dbReference>
<reference evidence="3" key="1">
    <citation type="journal article" date="2015" name="Genome Announc.">
        <title>Draft Genome Sequence of Tolypothrix boutellei Strain VB521301.</title>
        <authorList>
            <person name="Chandrababunaidu M.M."/>
            <person name="Singh D."/>
            <person name="Sen D."/>
            <person name="Bhan S."/>
            <person name="Das S."/>
            <person name="Gupta A."/>
            <person name="Adhikary S.P."/>
            <person name="Tripathy S."/>
        </authorList>
    </citation>
    <scope>NUCLEOTIDE SEQUENCE</scope>
    <source>
        <strain evidence="3">VB521301</strain>
    </source>
</reference>
<organism evidence="3">
    <name type="scientific">Tolypothrix bouteillei VB521301</name>
    <dbReference type="NCBI Taxonomy" id="1479485"/>
    <lineage>
        <taxon>Bacteria</taxon>
        <taxon>Bacillati</taxon>
        <taxon>Cyanobacteriota</taxon>
        <taxon>Cyanophyceae</taxon>
        <taxon>Nostocales</taxon>
        <taxon>Tolypothrichaceae</taxon>
        <taxon>Tolypothrix</taxon>
    </lineage>
</organism>
<feature type="transmembrane region" description="Helical" evidence="1">
    <location>
        <begin position="767"/>
        <end position="784"/>
    </location>
</feature>
<keyword evidence="1" id="KW-0812">Transmembrane</keyword>
<proteinExistence type="predicted"/>
<feature type="transmembrane region" description="Helical" evidence="1">
    <location>
        <begin position="704"/>
        <end position="729"/>
    </location>
</feature>
<dbReference type="SMART" id="SM01080">
    <property type="entry name" value="CHASE2"/>
    <property type="match status" value="1"/>
</dbReference>
<gene>
    <name evidence="3" type="ORF">DA73_0201315</name>
</gene>
<evidence type="ECO:0000259" key="2">
    <source>
        <dbReference type="SMART" id="SM01080"/>
    </source>
</evidence>
<protein>
    <submittedName>
        <fullName evidence="3">Sensor protein Chase2</fullName>
    </submittedName>
</protein>
<dbReference type="InterPro" id="IPR024983">
    <property type="entry name" value="CHAT_dom"/>
</dbReference>
<dbReference type="Pfam" id="PF05226">
    <property type="entry name" value="CHASE2"/>
    <property type="match status" value="1"/>
</dbReference>
<dbReference type="InterPro" id="IPR007890">
    <property type="entry name" value="CHASE2"/>
</dbReference>
<dbReference type="OrthoDB" id="444941at2"/>
<dbReference type="AlphaFoldDB" id="A0A0C1REI9"/>
<dbReference type="STRING" id="1479485.DA73_0201315"/>